<gene>
    <name evidence="3" type="ORF">Esi_0433_0008</name>
</gene>
<reference evidence="3 4" key="1">
    <citation type="journal article" date="2010" name="Nature">
        <title>The Ectocarpus genome and the independent evolution of multicellularity in brown algae.</title>
        <authorList>
            <person name="Cock J.M."/>
            <person name="Sterck L."/>
            <person name="Rouze P."/>
            <person name="Scornet D."/>
            <person name="Allen A.E."/>
            <person name="Amoutzias G."/>
            <person name="Anthouard V."/>
            <person name="Artiguenave F."/>
            <person name="Aury J.M."/>
            <person name="Badger J.H."/>
            <person name="Beszteri B."/>
            <person name="Billiau K."/>
            <person name="Bonnet E."/>
            <person name="Bothwell J.H."/>
            <person name="Bowler C."/>
            <person name="Boyen C."/>
            <person name="Brownlee C."/>
            <person name="Carrano C.J."/>
            <person name="Charrier B."/>
            <person name="Cho G.Y."/>
            <person name="Coelho S.M."/>
            <person name="Collen J."/>
            <person name="Corre E."/>
            <person name="Da Silva C."/>
            <person name="Delage L."/>
            <person name="Delaroque N."/>
            <person name="Dittami S.M."/>
            <person name="Doulbeau S."/>
            <person name="Elias M."/>
            <person name="Farnham G."/>
            <person name="Gachon C.M."/>
            <person name="Gschloessl B."/>
            <person name="Heesch S."/>
            <person name="Jabbari K."/>
            <person name="Jubin C."/>
            <person name="Kawai H."/>
            <person name="Kimura K."/>
            <person name="Kloareg B."/>
            <person name="Kupper F.C."/>
            <person name="Lang D."/>
            <person name="Le Bail A."/>
            <person name="Leblanc C."/>
            <person name="Lerouge P."/>
            <person name="Lohr M."/>
            <person name="Lopez P.J."/>
            <person name="Martens C."/>
            <person name="Maumus F."/>
            <person name="Michel G."/>
            <person name="Miranda-Saavedra D."/>
            <person name="Morales J."/>
            <person name="Moreau H."/>
            <person name="Motomura T."/>
            <person name="Nagasato C."/>
            <person name="Napoli C.A."/>
            <person name="Nelson D.R."/>
            <person name="Nyvall-Collen P."/>
            <person name="Peters A.F."/>
            <person name="Pommier C."/>
            <person name="Potin P."/>
            <person name="Poulain J."/>
            <person name="Quesneville H."/>
            <person name="Read B."/>
            <person name="Rensing S.A."/>
            <person name="Ritter A."/>
            <person name="Rousvoal S."/>
            <person name="Samanta M."/>
            <person name="Samson G."/>
            <person name="Schroeder D.C."/>
            <person name="Segurens B."/>
            <person name="Strittmatter M."/>
            <person name="Tonon T."/>
            <person name="Tregear J.W."/>
            <person name="Valentin K."/>
            <person name="von Dassow P."/>
            <person name="Yamagishi T."/>
            <person name="Van de Peer Y."/>
            <person name="Wincker P."/>
        </authorList>
    </citation>
    <scope>NUCLEOTIDE SEQUENCE [LARGE SCALE GENOMIC DNA]</scope>
    <source>
        <strain evidence="4">Ec32 / CCAP1310/4</strain>
    </source>
</reference>
<protein>
    <recommendedName>
        <fullName evidence="2">TLDc domain-containing protein</fullName>
    </recommendedName>
</protein>
<accession>D7G141</accession>
<feature type="compositionally biased region" description="Low complexity" evidence="1">
    <location>
        <begin position="690"/>
        <end position="707"/>
    </location>
</feature>
<organism evidence="3 4">
    <name type="scientific">Ectocarpus siliculosus</name>
    <name type="common">Brown alga</name>
    <name type="synonym">Conferva siliculosa</name>
    <dbReference type="NCBI Taxonomy" id="2880"/>
    <lineage>
        <taxon>Eukaryota</taxon>
        <taxon>Sar</taxon>
        <taxon>Stramenopiles</taxon>
        <taxon>Ochrophyta</taxon>
        <taxon>PX clade</taxon>
        <taxon>Phaeophyceae</taxon>
        <taxon>Ectocarpales</taxon>
        <taxon>Ectocarpaceae</taxon>
        <taxon>Ectocarpus</taxon>
    </lineage>
</organism>
<sequence length="707" mass="76621">MLRRHFKQRDAFRETASAQIKQLNAALDLAISAMDEPWRDLENGWERHQQYLVDVGVRPTTGNEGVLRLNIGGVPANVHRSLIAEAEGFKGSVLGALFEQMWDERVPRDMDGRIVLDESPACVKHIIHTLLRGGCTTRTKETASLCHFRSAAGPSAAVAAHEEPYLLYISHVLGLSNVIPACPNTKGMVVAGGTTTANPLQLPQWSSLLRSWCPGDPAGLHLLYRASRDGFSTGPFQQCVRGVCETITLIRVKSDDGRPDSVVGGFSDIEIVPQEVGMETGNQRSSSAFLFLLDSPGGGFPTAKKWSIKEGEDSCAIHWPETADVCAGPAFGLEDMCVTFSESEGQSGSSGCTLSTGGEFYDVDEDSPFVGLDGKEVAEIEIFRVDKTARVEHQDVAPVATTPPQSNIFPDKRKHFLHPDRSADEIEAAYALQFGSSLAELLMEEQMALAYAQTELEEAKKRAAATARALAIVYGPGVASARVEENAVVELSVRGMSVTTLRSTLEACPDSAFSTWLGAADRPVGCGDDGEANDEGLGGRTSEDCRRKVDCDPSCFSKILDVMRMRKRAAWVTDDQQGALIREAGGGHTVRIPVPESDRACFKNLVHTLFPECEDFVMDMIEPWDNVPVAMTSAPCHSILEPMSDKEAETSPPECASSEEPQQTGPVRRPSRRTGNAGQLLMDRLQQLPRRASLRSTASAATTSDSP</sequence>
<dbReference type="InterPro" id="IPR011333">
    <property type="entry name" value="SKP1/BTB/POZ_sf"/>
</dbReference>
<dbReference type="EMBL" id="FN649743">
    <property type="protein sequence ID" value="CBJ33151.1"/>
    <property type="molecule type" value="Genomic_DNA"/>
</dbReference>
<evidence type="ECO:0000256" key="1">
    <source>
        <dbReference type="SAM" id="MobiDB-lite"/>
    </source>
</evidence>
<dbReference type="SUPFAM" id="SSF54695">
    <property type="entry name" value="POZ domain"/>
    <property type="match status" value="1"/>
</dbReference>
<proteinExistence type="predicted"/>
<evidence type="ECO:0000313" key="4">
    <source>
        <dbReference type="Proteomes" id="UP000002630"/>
    </source>
</evidence>
<dbReference type="AlphaFoldDB" id="D7G141"/>
<dbReference type="Proteomes" id="UP000002630">
    <property type="component" value="Linkage Group LG18"/>
</dbReference>
<dbReference type="Pfam" id="PF07534">
    <property type="entry name" value="TLD"/>
    <property type="match status" value="1"/>
</dbReference>
<dbReference type="InterPro" id="IPR006571">
    <property type="entry name" value="TLDc_dom"/>
</dbReference>
<dbReference type="OrthoDB" id="25620at2759"/>
<name>D7G141_ECTSI</name>
<feature type="domain" description="TLDc" evidence="2">
    <location>
        <begin position="208"/>
        <end position="384"/>
    </location>
</feature>
<evidence type="ECO:0000259" key="2">
    <source>
        <dbReference type="Pfam" id="PF07534"/>
    </source>
</evidence>
<keyword evidence="4" id="KW-1185">Reference proteome</keyword>
<dbReference type="EMBL" id="FN648634">
    <property type="protein sequence ID" value="CBJ33151.1"/>
    <property type="molecule type" value="Genomic_DNA"/>
</dbReference>
<feature type="region of interest" description="Disordered" evidence="1">
    <location>
        <begin position="644"/>
        <end position="707"/>
    </location>
</feature>
<dbReference type="InParanoid" id="D7G141"/>
<dbReference type="Gene3D" id="3.30.710.10">
    <property type="entry name" value="Potassium Channel Kv1.1, Chain A"/>
    <property type="match status" value="2"/>
</dbReference>
<evidence type="ECO:0000313" key="3">
    <source>
        <dbReference type="EMBL" id="CBJ33151.1"/>
    </source>
</evidence>